<dbReference type="Pfam" id="PF10545">
    <property type="entry name" value="MADF_DNA_bdg"/>
    <property type="match status" value="1"/>
</dbReference>
<dbReference type="InterPro" id="IPR006578">
    <property type="entry name" value="MADF-dom"/>
</dbReference>
<organism evidence="3 4">
    <name type="scientific">Acanthoscelides obtectus</name>
    <name type="common">Bean weevil</name>
    <name type="synonym">Bruchus obtectus</name>
    <dbReference type="NCBI Taxonomy" id="200917"/>
    <lineage>
        <taxon>Eukaryota</taxon>
        <taxon>Metazoa</taxon>
        <taxon>Ecdysozoa</taxon>
        <taxon>Arthropoda</taxon>
        <taxon>Hexapoda</taxon>
        <taxon>Insecta</taxon>
        <taxon>Pterygota</taxon>
        <taxon>Neoptera</taxon>
        <taxon>Endopterygota</taxon>
        <taxon>Coleoptera</taxon>
        <taxon>Polyphaga</taxon>
        <taxon>Cucujiformia</taxon>
        <taxon>Chrysomeloidea</taxon>
        <taxon>Chrysomelidae</taxon>
        <taxon>Bruchinae</taxon>
        <taxon>Bruchini</taxon>
        <taxon>Acanthoscelides</taxon>
    </lineage>
</organism>
<reference evidence="3" key="1">
    <citation type="submission" date="2022-03" db="EMBL/GenBank/DDBJ databases">
        <authorList>
            <person name="Sayadi A."/>
        </authorList>
    </citation>
    <scope>NUCLEOTIDE SEQUENCE</scope>
</reference>
<evidence type="ECO:0000313" key="3">
    <source>
        <dbReference type="EMBL" id="CAH1979302.1"/>
    </source>
</evidence>
<dbReference type="PANTHER" id="PTHR21505">
    <property type="entry name" value="MADF DOMAIN-CONTAINING PROTEIN-RELATED"/>
    <property type="match status" value="1"/>
</dbReference>
<gene>
    <name evidence="3" type="ORF">ACAOBT_LOCUS13381</name>
</gene>
<dbReference type="SMART" id="SM00595">
    <property type="entry name" value="MADF"/>
    <property type="match status" value="1"/>
</dbReference>
<comment type="caution">
    <text evidence="3">The sequence shown here is derived from an EMBL/GenBank/DDBJ whole genome shotgun (WGS) entry which is preliminary data.</text>
</comment>
<sequence length="322" mass="36835">MSFEDNKSFWEEFIQLYQENPCLWDIKCKDYRNKQKKKAAYENLINKSKEMFPDANKKFVIKKISSLRSSFRRQIRRINSSKRSGVGTEDVPEPTLWYFDLLSFLMDQEESRAAVSSIEGNNLDDQSQASETDEYTQHSDQDLDSSSVLSPEAPQRATPSSRNKRTLNCTTWTQKKNKFLDASIKVLETPQQDVLEPQEITFGKNTGQQLQDIAVGQKIIAQKLISDVLYHAKLGNLTHSSHISLGYQPPSYQSAPCVPQAQIFQNSCSRYTTSINPTFNEPSTSYTRQPDVPTFTTLTTPNQASANREVMEEFLVFPRQNN</sequence>
<dbReference type="EMBL" id="CAKOFQ010006877">
    <property type="protein sequence ID" value="CAH1979302.1"/>
    <property type="molecule type" value="Genomic_DNA"/>
</dbReference>
<evidence type="ECO:0000313" key="4">
    <source>
        <dbReference type="Proteomes" id="UP001152888"/>
    </source>
</evidence>
<protein>
    <recommendedName>
        <fullName evidence="2">MADF domain-containing protein</fullName>
    </recommendedName>
</protein>
<dbReference type="OrthoDB" id="6152242at2759"/>
<feature type="compositionally biased region" description="Polar residues" evidence="1">
    <location>
        <begin position="157"/>
        <end position="168"/>
    </location>
</feature>
<evidence type="ECO:0000259" key="2">
    <source>
        <dbReference type="PROSITE" id="PS51029"/>
    </source>
</evidence>
<dbReference type="AlphaFoldDB" id="A0A9P0KWH1"/>
<accession>A0A9P0KWH1</accession>
<proteinExistence type="predicted"/>
<feature type="domain" description="MADF" evidence="2">
    <location>
        <begin position="12"/>
        <end position="110"/>
    </location>
</feature>
<evidence type="ECO:0000256" key="1">
    <source>
        <dbReference type="SAM" id="MobiDB-lite"/>
    </source>
</evidence>
<dbReference type="PROSITE" id="PS51029">
    <property type="entry name" value="MADF"/>
    <property type="match status" value="1"/>
</dbReference>
<dbReference type="Proteomes" id="UP001152888">
    <property type="component" value="Unassembled WGS sequence"/>
</dbReference>
<dbReference type="PANTHER" id="PTHR21505:SF8">
    <property type="entry name" value="DPT-YFP REPRESSOR BY OVEREXPRESSION, ISOFORM D-RELATED"/>
    <property type="match status" value="1"/>
</dbReference>
<feature type="compositionally biased region" description="Polar residues" evidence="1">
    <location>
        <begin position="118"/>
        <end position="130"/>
    </location>
</feature>
<feature type="region of interest" description="Disordered" evidence="1">
    <location>
        <begin position="115"/>
        <end position="168"/>
    </location>
</feature>
<keyword evidence="4" id="KW-1185">Reference proteome</keyword>
<name>A0A9P0KWH1_ACAOB</name>